<sequence>MLWGFLLPLAVMLLFNTVVLVYFSVVTCRTDPKLRSTQKNSPKKKLLSSFSLGVILGLSWILGYLLLTADKNIYILSIVFCVLNTTQGLQIFILFTARTSVFRKTFFQLLNSVPVPRIALHHQKFYLWRKRKTRHDESYTPIDLESTSQL</sequence>
<dbReference type="EMBL" id="JAINUG010000509">
    <property type="protein sequence ID" value="KAJ8367081.1"/>
    <property type="molecule type" value="Genomic_DNA"/>
</dbReference>
<name>A0AAD7R746_9TELE</name>
<dbReference type="PANTHER" id="PTHR47767:SF1">
    <property type="entry name" value="ADHESION G PROTEIN-COUPLED RECEPTOR G7"/>
    <property type="match status" value="1"/>
</dbReference>
<dbReference type="GO" id="GO:0004930">
    <property type="term" value="F:G protein-coupled receptor activity"/>
    <property type="evidence" value="ECO:0007669"/>
    <property type="project" value="InterPro"/>
</dbReference>
<comment type="subcellular location">
    <subcellularLocation>
        <location evidence="1">Membrane</location>
        <topology evidence="1">Multi-pass membrane protein</topology>
    </subcellularLocation>
</comment>
<comment type="caution">
    <text evidence="6">The sequence shown here is derived from an EMBL/GenBank/DDBJ whole genome shotgun (WGS) entry which is preliminary data.</text>
</comment>
<proteinExistence type="predicted"/>
<evidence type="ECO:0008006" key="8">
    <source>
        <dbReference type="Google" id="ProtNLM"/>
    </source>
</evidence>
<accession>A0AAD7R746</accession>
<dbReference type="InterPro" id="IPR053066">
    <property type="entry name" value="ADGR_G7"/>
</dbReference>
<keyword evidence="2 5" id="KW-0812">Transmembrane</keyword>
<dbReference type="Pfam" id="PF00002">
    <property type="entry name" value="7tm_2"/>
    <property type="match status" value="1"/>
</dbReference>
<evidence type="ECO:0000256" key="1">
    <source>
        <dbReference type="ARBA" id="ARBA00004141"/>
    </source>
</evidence>
<dbReference type="PANTHER" id="PTHR47767">
    <property type="entry name" value="ADHESION G PROTEIN-COUPLED RECEPTOR G7"/>
    <property type="match status" value="1"/>
</dbReference>
<keyword evidence="3 5" id="KW-1133">Transmembrane helix</keyword>
<keyword evidence="4 5" id="KW-0472">Membrane</keyword>
<feature type="transmembrane region" description="Helical" evidence="5">
    <location>
        <begin position="46"/>
        <end position="67"/>
    </location>
</feature>
<dbReference type="Proteomes" id="UP001221898">
    <property type="component" value="Unassembled WGS sequence"/>
</dbReference>
<evidence type="ECO:0000256" key="3">
    <source>
        <dbReference type="ARBA" id="ARBA00022989"/>
    </source>
</evidence>
<dbReference type="GO" id="GO:0016020">
    <property type="term" value="C:membrane"/>
    <property type="evidence" value="ECO:0007669"/>
    <property type="project" value="UniProtKB-SubCell"/>
</dbReference>
<evidence type="ECO:0000313" key="7">
    <source>
        <dbReference type="Proteomes" id="UP001221898"/>
    </source>
</evidence>
<dbReference type="InterPro" id="IPR000832">
    <property type="entry name" value="GPCR_2_secretin-like"/>
</dbReference>
<dbReference type="Gene3D" id="1.20.1070.10">
    <property type="entry name" value="Rhodopsin 7-helix transmembrane proteins"/>
    <property type="match status" value="1"/>
</dbReference>
<evidence type="ECO:0000256" key="5">
    <source>
        <dbReference type="SAM" id="Phobius"/>
    </source>
</evidence>
<keyword evidence="7" id="KW-1185">Reference proteome</keyword>
<gene>
    <name evidence="6" type="ORF">AAFF_G00331360</name>
</gene>
<feature type="transmembrane region" description="Helical" evidence="5">
    <location>
        <begin position="73"/>
        <end position="95"/>
    </location>
</feature>
<evidence type="ECO:0000256" key="2">
    <source>
        <dbReference type="ARBA" id="ARBA00022692"/>
    </source>
</evidence>
<protein>
    <recommendedName>
        <fullName evidence="8">G-protein coupled receptors family 2 profile 2 domain-containing protein</fullName>
    </recommendedName>
</protein>
<dbReference type="AlphaFoldDB" id="A0AAD7R746"/>
<evidence type="ECO:0000313" key="6">
    <source>
        <dbReference type="EMBL" id="KAJ8367081.1"/>
    </source>
</evidence>
<reference evidence="6" key="1">
    <citation type="journal article" date="2023" name="Science">
        <title>Genome structures resolve the early diversification of teleost fishes.</title>
        <authorList>
            <person name="Parey E."/>
            <person name="Louis A."/>
            <person name="Montfort J."/>
            <person name="Bouchez O."/>
            <person name="Roques C."/>
            <person name="Iampietro C."/>
            <person name="Lluch J."/>
            <person name="Castinel A."/>
            <person name="Donnadieu C."/>
            <person name="Desvignes T."/>
            <person name="Floi Bucao C."/>
            <person name="Jouanno E."/>
            <person name="Wen M."/>
            <person name="Mejri S."/>
            <person name="Dirks R."/>
            <person name="Jansen H."/>
            <person name="Henkel C."/>
            <person name="Chen W.J."/>
            <person name="Zahm M."/>
            <person name="Cabau C."/>
            <person name="Klopp C."/>
            <person name="Thompson A.W."/>
            <person name="Robinson-Rechavi M."/>
            <person name="Braasch I."/>
            <person name="Lecointre G."/>
            <person name="Bobe J."/>
            <person name="Postlethwait J.H."/>
            <person name="Berthelot C."/>
            <person name="Roest Crollius H."/>
            <person name="Guiguen Y."/>
        </authorList>
    </citation>
    <scope>NUCLEOTIDE SEQUENCE</scope>
    <source>
        <strain evidence="6">NC1722</strain>
    </source>
</reference>
<feature type="transmembrane region" description="Helical" evidence="5">
    <location>
        <begin position="6"/>
        <end position="25"/>
    </location>
</feature>
<organism evidence="6 7">
    <name type="scientific">Aldrovandia affinis</name>
    <dbReference type="NCBI Taxonomy" id="143900"/>
    <lineage>
        <taxon>Eukaryota</taxon>
        <taxon>Metazoa</taxon>
        <taxon>Chordata</taxon>
        <taxon>Craniata</taxon>
        <taxon>Vertebrata</taxon>
        <taxon>Euteleostomi</taxon>
        <taxon>Actinopterygii</taxon>
        <taxon>Neopterygii</taxon>
        <taxon>Teleostei</taxon>
        <taxon>Notacanthiformes</taxon>
        <taxon>Halosauridae</taxon>
        <taxon>Aldrovandia</taxon>
    </lineage>
</organism>
<evidence type="ECO:0000256" key="4">
    <source>
        <dbReference type="ARBA" id="ARBA00023136"/>
    </source>
</evidence>